<name>A0ABU7EIQ0_9TELE</name>
<evidence type="ECO:0000313" key="2">
    <source>
        <dbReference type="Proteomes" id="UP001352852"/>
    </source>
</evidence>
<dbReference type="Proteomes" id="UP001352852">
    <property type="component" value="Unassembled WGS sequence"/>
</dbReference>
<protein>
    <submittedName>
        <fullName evidence="1">Uncharacterized protein</fullName>
    </submittedName>
</protein>
<organism evidence="1 2">
    <name type="scientific">Characodon lateralis</name>
    <dbReference type="NCBI Taxonomy" id="208331"/>
    <lineage>
        <taxon>Eukaryota</taxon>
        <taxon>Metazoa</taxon>
        <taxon>Chordata</taxon>
        <taxon>Craniata</taxon>
        <taxon>Vertebrata</taxon>
        <taxon>Euteleostomi</taxon>
        <taxon>Actinopterygii</taxon>
        <taxon>Neopterygii</taxon>
        <taxon>Teleostei</taxon>
        <taxon>Neoteleostei</taxon>
        <taxon>Acanthomorphata</taxon>
        <taxon>Ovalentaria</taxon>
        <taxon>Atherinomorphae</taxon>
        <taxon>Cyprinodontiformes</taxon>
        <taxon>Goodeidae</taxon>
        <taxon>Characodon</taxon>
    </lineage>
</organism>
<accession>A0ABU7EIQ0</accession>
<reference evidence="1 2" key="1">
    <citation type="submission" date="2021-06" db="EMBL/GenBank/DDBJ databases">
        <authorList>
            <person name="Palmer J.M."/>
        </authorList>
    </citation>
    <scope>NUCLEOTIDE SEQUENCE [LARGE SCALE GENOMIC DNA]</scope>
    <source>
        <strain evidence="1 2">CL_MEX2019</strain>
        <tissue evidence="1">Muscle</tissue>
    </source>
</reference>
<dbReference type="EMBL" id="JAHUTJ010057431">
    <property type="protein sequence ID" value="MED6286020.1"/>
    <property type="molecule type" value="Genomic_DNA"/>
</dbReference>
<sequence length="77" mass="8946">MQMIVKRVRDGGKKRNRNEKQTIWGTKLCQFGRTKGCKNATGHLRDIKATCSSVTRSDVYLQLGRFWGKYGVRRLEK</sequence>
<comment type="caution">
    <text evidence="1">The sequence shown here is derived from an EMBL/GenBank/DDBJ whole genome shotgun (WGS) entry which is preliminary data.</text>
</comment>
<gene>
    <name evidence="1" type="ORF">CHARACLAT_001398</name>
</gene>
<evidence type="ECO:0000313" key="1">
    <source>
        <dbReference type="EMBL" id="MED6286020.1"/>
    </source>
</evidence>
<proteinExistence type="predicted"/>
<keyword evidence="2" id="KW-1185">Reference proteome</keyword>